<dbReference type="Proteomes" id="UP001212841">
    <property type="component" value="Unassembled WGS sequence"/>
</dbReference>
<dbReference type="InterPro" id="IPR006818">
    <property type="entry name" value="ASF1-like"/>
</dbReference>
<evidence type="ECO:0000256" key="3">
    <source>
        <dbReference type="ARBA" id="ARBA00023015"/>
    </source>
</evidence>
<dbReference type="GO" id="GO:0006335">
    <property type="term" value="P:DNA replication-dependent chromatin assembly"/>
    <property type="evidence" value="ECO:0007669"/>
    <property type="project" value="TreeGrafter"/>
</dbReference>
<evidence type="ECO:0000256" key="6">
    <source>
        <dbReference type="ARBA" id="ARBA00023242"/>
    </source>
</evidence>
<dbReference type="GO" id="GO:0000785">
    <property type="term" value="C:chromatin"/>
    <property type="evidence" value="ECO:0007669"/>
    <property type="project" value="TreeGrafter"/>
</dbReference>
<organism evidence="9 10">
    <name type="scientific">Rhizophlyctis rosea</name>
    <dbReference type="NCBI Taxonomy" id="64517"/>
    <lineage>
        <taxon>Eukaryota</taxon>
        <taxon>Fungi</taxon>
        <taxon>Fungi incertae sedis</taxon>
        <taxon>Chytridiomycota</taxon>
        <taxon>Chytridiomycota incertae sedis</taxon>
        <taxon>Chytridiomycetes</taxon>
        <taxon>Rhizophlyctidales</taxon>
        <taxon>Rhizophlyctidaceae</taxon>
        <taxon>Rhizophlyctis</taxon>
    </lineage>
</organism>
<evidence type="ECO:0000256" key="4">
    <source>
        <dbReference type="ARBA" id="ARBA00023163"/>
    </source>
</evidence>
<proteinExistence type="inferred from homology"/>
<dbReference type="SUPFAM" id="SSF101546">
    <property type="entry name" value="ASF1-like"/>
    <property type="match status" value="1"/>
</dbReference>
<keyword evidence="4" id="KW-0804">Transcription</keyword>
<keyword evidence="5" id="KW-0143">Chaperone</keyword>
<comment type="subcellular location">
    <subcellularLocation>
        <location evidence="1">Nucleus</location>
    </subcellularLocation>
</comment>
<dbReference type="Pfam" id="PF04729">
    <property type="entry name" value="ASF1_hist_chap"/>
    <property type="match status" value="1"/>
</dbReference>
<comment type="similarity">
    <text evidence="2">Belongs to the ASF1 family.</text>
</comment>
<evidence type="ECO:0000256" key="2">
    <source>
        <dbReference type="ARBA" id="ARBA00006051"/>
    </source>
</evidence>
<dbReference type="Gene3D" id="2.60.40.1490">
    <property type="entry name" value="Histone chaperone ASF1-like"/>
    <property type="match status" value="1"/>
</dbReference>
<reference evidence="9" key="1">
    <citation type="submission" date="2020-05" db="EMBL/GenBank/DDBJ databases">
        <title>Phylogenomic resolution of chytrid fungi.</title>
        <authorList>
            <person name="Stajich J.E."/>
            <person name="Amses K."/>
            <person name="Simmons R."/>
            <person name="Seto K."/>
            <person name="Myers J."/>
            <person name="Bonds A."/>
            <person name="Quandt C.A."/>
            <person name="Barry K."/>
            <person name="Liu P."/>
            <person name="Grigoriev I."/>
            <person name="Longcore J.E."/>
            <person name="James T.Y."/>
        </authorList>
    </citation>
    <scope>NUCLEOTIDE SEQUENCE</scope>
    <source>
        <strain evidence="9">JEL0318</strain>
    </source>
</reference>
<dbReference type="InterPro" id="IPR036747">
    <property type="entry name" value="ASF1-like_sf"/>
</dbReference>
<evidence type="ECO:0000256" key="8">
    <source>
        <dbReference type="SAM" id="MobiDB-lite"/>
    </source>
</evidence>
<sequence>MSLANIVNVEILNNPCTFFDPFVFEITFEVIAPLKEDLEFKVVYVGSAENEKHDQTLESVMVGPVPVGTSKFRLEAPAPNPDSIPKNDVLGVTVVLLQVFYLNREFVRVGYYVNNDYADEQLKEQMETQMTEHPTVPLTIYFDKLQRSILADKPRVTRFSIKWDEDEAPSEFKTTSPQSEEVAMIEG</sequence>
<accession>A0AAD5X664</accession>
<evidence type="ECO:0000313" key="9">
    <source>
        <dbReference type="EMBL" id="KAJ3051945.1"/>
    </source>
</evidence>
<evidence type="ECO:0000313" key="10">
    <source>
        <dbReference type="Proteomes" id="UP001212841"/>
    </source>
</evidence>
<feature type="region of interest" description="Disordered" evidence="8">
    <location>
        <begin position="167"/>
        <end position="187"/>
    </location>
</feature>
<dbReference type="GO" id="GO:0042393">
    <property type="term" value="F:histone binding"/>
    <property type="evidence" value="ECO:0007669"/>
    <property type="project" value="TreeGrafter"/>
</dbReference>
<dbReference type="AlphaFoldDB" id="A0AAD5X664"/>
<evidence type="ECO:0000256" key="1">
    <source>
        <dbReference type="ARBA" id="ARBA00004123"/>
    </source>
</evidence>
<comment type="caution">
    <text evidence="9">The sequence shown here is derived from an EMBL/GenBank/DDBJ whole genome shotgun (WGS) entry which is preliminary data.</text>
</comment>
<dbReference type="EMBL" id="JADGJD010000342">
    <property type="protein sequence ID" value="KAJ3051945.1"/>
    <property type="molecule type" value="Genomic_DNA"/>
</dbReference>
<keyword evidence="10" id="KW-1185">Reference proteome</keyword>
<evidence type="ECO:0000256" key="7">
    <source>
        <dbReference type="ARBA" id="ARBA00032776"/>
    </source>
</evidence>
<dbReference type="GO" id="GO:0005634">
    <property type="term" value="C:nucleus"/>
    <property type="evidence" value="ECO:0007669"/>
    <property type="project" value="UniProtKB-SubCell"/>
</dbReference>
<protein>
    <recommendedName>
        <fullName evidence="7">Anti-silencing function protein 1</fullName>
    </recommendedName>
</protein>
<name>A0AAD5X664_9FUNG</name>
<dbReference type="PANTHER" id="PTHR12040">
    <property type="entry name" value="ANTI-SILENCING PROTEIN 1"/>
    <property type="match status" value="1"/>
</dbReference>
<evidence type="ECO:0000256" key="5">
    <source>
        <dbReference type="ARBA" id="ARBA00023186"/>
    </source>
</evidence>
<dbReference type="PANTHER" id="PTHR12040:SF0">
    <property type="entry name" value="HISTONE CHAPERONE ASF1"/>
    <property type="match status" value="1"/>
</dbReference>
<gene>
    <name evidence="9" type="primary">ASF1</name>
    <name evidence="9" type="ORF">HK097_007052</name>
</gene>
<keyword evidence="6" id="KW-0539">Nucleus</keyword>
<keyword evidence="3" id="KW-0805">Transcription regulation</keyword>